<dbReference type="GO" id="GO:0031965">
    <property type="term" value="C:nuclear membrane"/>
    <property type="evidence" value="ECO:0007669"/>
    <property type="project" value="UniProtKB-SubCell"/>
</dbReference>
<keyword evidence="8" id="KW-0472">Membrane</keyword>
<dbReference type="PANTHER" id="PTHR28012:SF1">
    <property type="entry name" value="NUCLEAR FUSION PROTEIN KAR5"/>
    <property type="match status" value="1"/>
</dbReference>
<evidence type="ECO:0000256" key="3">
    <source>
        <dbReference type="ARBA" id="ARBA00022459"/>
    </source>
</evidence>
<dbReference type="GO" id="GO:0000742">
    <property type="term" value="P:karyogamy involved in conjugation with cellular fusion"/>
    <property type="evidence" value="ECO:0007669"/>
    <property type="project" value="UniProtKB-UniRule"/>
</dbReference>
<dbReference type="InParanoid" id="A0A0C3FPA7"/>
<evidence type="ECO:0000256" key="10">
    <source>
        <dbReference type="ARBA" id="ARBA00023242"/>
    </source>
</evidence>
<dbReference type="InterPro" id="IPR007292">
    <property type="entry name" value="Nuclear_fusion_Kar5"/>
</dbReference>
<feature type="chain" id="PRO_5002174454" description="Karyogamy protein 5" evidence="12">
    <location>
        <begin position="24"/>
        <end position="372"/>
    </location>
</feature>
<keyword evidence="7" id="KW-1133">Transmembrane helix</keyword>
<evidence type="ECO:0000313" key="13">
    <source>
        <dbReference type="EMBL" id="KIM85810.1"/>
    </source>
</evidence>
<evidence type="ECO:0000256" key="12">
    <source>
        <dbReference type="SAM" id="SignalP"/>
    </source>
</evidence>
<evidence type="ECO:0000313" key="14">
    <source>
        <dbReference type="Proteomes" id="UP000054166"/>
    </source>
</evidence>
<feature type="signal peptide" evidence="12">
    <location>
        <begin position="1"/>
        <end position="23"/>
    </location>
</feature>
<evidence type="ECO:0000256" key="11">
    <source>
        <dbReference type="RuleBase" id="RU368082"/>
    </source>
</evidence>
<reference evidence="14" key="2">
    <citation type="submission" date="2015-01" db="EMBL/GenBank/DDBJ databases">
        <title>Evolutionary Origins and Diversification of the Mycorrhizal Mutualists.</title>
        <authorList>
            <consortium name="DOE Joint Genome Institute"/>
            <consortium name="Mycorrhizal Genomics Consortium"/>
            <person name="Kohler A."/>
            <person name="Kuo A."/>
            <person name="Nagy L.G."/>
            <person name="Floudas D."/>
            <person name="Copeland A."/>
            <person name="Barry K.W."/>
            <person name="Cichocki N."/>
            <person name="Veneault-Fourrey C."/>
            <person name="LaButti K."/>
            <person name="Lindquist E.A."/>
            <person name="Lipzen A."/>
            <person name="Lundell T."/>
            <person name="Morin E."/>
            <person name="Murat C."/>
            <person name="Riley R."/>
            <person name="Ohm R."/>
            <person name="Sun H."/>
            <person name="Tunlid A."/>
            <person name="Henrissat B."/>
            <person name="Grigoriev I.V."/>
            <person name="Hibbett D.S."/>
            <person name="Martin F."/>
        </authorList>
    </citation>
    <scope>NUCLEOTIDE SEQUENCE [LARGE SCALE GENOMIC DNA]</scope>
    <source>
        <strain evidence="14">F 1598</strain>
    </source>
</reference>
<keyword evidence="10 11" id="KW-0539">Nucleus</keyword>
<keyword evidence="4" id="KW-0812">Transmembrane</keyword>
<dbReference type="EMBL" id="KN832984">
    <property type="protein sequence ID" value="KIM85810.1"/>
    <property type="molecule type" value="Genomic_DNA"/>
</dbReference>
<reference evidence="13 14" key="1">
    <citation type="submission" date="2014-04" db="EMBL/GenBank/DDBJ databases">
        <authorList>
            <consortium name="DOE Joint Genome Institute"/>
            <person name="Kuo A."/>
            <person name="Tarkka M."/>
            <person name="Buscot F."/>
            <person name="Kohler A."/>
            <person name="Nagy L.G."/>
            <person name="Floudas D."/>
            <person name="Copeland A."/>
            <person name="Barry K.W."/>
            <person name="Cichocki N."/>
            <person name="Veneault-Fourrey C."/>
            <person name="LaButti K."/>
            <person name="Lindquist E.A."/>
            <person name="Lipzen A."/>
            <person name="Lundell T."/>
            <person name="Morin E."/>
            <person name="Murat C."/>
            <person name="Sun H."/>
            <person name="Tunlid A."/>
            <person name="Henrissat B."/>
            <person name="Grigoriev I.V."/>
            <person name="Hibbett D.S."/>
            <person name="Martin F."/>
            <person name="Nordberg H.P."/>
            <person name="Cantor M.N."/>
            <person name="Hua S.X."/>
        </authorList>
    </citation>
    <scope>NUCLEOTIDE SEQUENCE [LARGE SCALE GENOMIC DNA]</scope>
    <source>
        <strain evidence="13 14">F 1598</strain>
    </source>
</reference>
<dbReference type="Proteomes" id="UP000054166">
    <property type="component" value="Unassembled WGS sequence"/>
</dbReference>
<comment type="function">
    <text evidence="1 11">Required for nuclear membrane fusion during karyogamy.</text>
</comment>
<comment type="similarity">
    <text evidence="2 11">Belongs to the KAR5 family.</text>
</comment>
<name>A0A0C3FPA7_PILCF</name>
<dbReference type="HOGENOM" id="CLU_744174_0_0_1"/>
<gene>
    <name evidence="13" type="ORF">PILCRDRAFT_345617</name>
</gene>
<proteinExistence type="inferred from homology"/>
<keyword evidence="9" id="KW-0325">Glycoprotein</keyword>
<keyword evidence="5 11" id="KW-0732">Signal</keyword>
<keyword evidence="14" id="KW-1185">Reference proteome</keyword>
<comment type="subcellular location">
    <subcellularLocation>
        <location evidence="11">Endoplasmic reticulum membrane</location>
    </subcellularLocation>
    <subcellularLocation>
        <location evidence="11">Nucleus membrane</location>
    </subcellularLocation>
</comment>
<dbReference type="OrthoDB" id="5311848at2759"/>
<sequence>MRIHSFTSLLILTPLILHTYAFALQLSWPWPISSSSARRYKSGEHRGDSWIDLLRSRELPGISASEVESLFLNMQSLNSYSHKPDCFKRAAGRIRSFCGDFDSDGMNEDERIHAAITMTLCEINTALQPPPLECVPFSSVLPVEDHASHWDNRSDKPRHERNSYTSCVSALSRSPQSWSSYSGYLREVPQLCHAFRRWNDIDTARKIYTNITLEKLSFLRHLHLREERWEEGMGAWVVVVKDLQDVMQSLTRASANREEVVDQFGRGFDETLIQFRQSLASIQTQEEVGYRRSLSRVDEELTRVINRHDQTLLTLIPTLEHTLSSYLTEVLVRNAEIFEFGVCFHLLCDPFGLCVSDTDVVFFIEHSTRPMD</sequence>
<dbReference type="PANTHER" id="PTHR28012">
    <property type="entry name" value="NUCLEAR FUSION PROTEIN KAR5"/>
    <property type="match status" value="1"/>
</dbReference>
<dbReference type="GO" id="GO:0005789">
    <property type="term" value="C:endoplasmic reticulum membrane"/>
    <property type="evidence" value="ECO:0007669"/>
    <property type="project" value="UniProtKB-SubCell"/>
</dbReference>
<evidence type="ECO:0000256" key="6">
    <source>
        <dbReference type="ARBA" id="ARBA00022824"/>
    </source>
</evidence>
<dbReference type="Pfam" id="PF04163">
    <property type="entry name" value="Tht1"/>
    <property type="match status" value="1"/>
</dbReference>
<evidence type="ECO:0000256" key="9">
    <source>
        <dbReference type="ARBA" id="ARBA00023180"/>
    </source>
</evidence>
<evidence type="ECO:0000256" key="1">
    <source>
        <dbReference type="ARBA" id="ARBA00003389"/>
    </source>
</evidence>
<dbReference type="GO" id="GO:0048288">
    <property type="term" value="P:nuclear membrane fusion involved in karyogamy"/>
    <property type="evidence" value="ECO:0007669"/>
    <property type="project" value="UniProtKB-UniRule"/>
</dbReference>
<evidence type="ECO:0000256" key="8">
    <source>
        <dbReference type="ARBA" id="ARBA00023136"/>
    </source>
</evidence>
<protein>
    <recommendedName>
        <fullName evidence="15">Karyogamy protein 5</fullName>
    </recommendedName>
</protein>
<evidence type="ECO:0000256" key="4">
    <source>
        <dbReference type="ARBA" id="ARBA00022692"/>
    </source>
</evidence>
<keyword evidence="3 11" id="KW-0415">Karyogamy</keyword>
<evidence type="ECO:0000256" key="2">
    <source>
        <dbReference type="ARBA" id="ARBA00010473"/>
    </source>
</evidence>
<evidence type="ECO:0008006" key="15">
    <source>
        <dbReference type="Google" id="ProtNLM"/>
    </source>
</evidence>
<dbReference type="AlphaFoldDB" id="A0A0C3FPA7"/>
<organism evidence="13 14">
    <name type="scientific">Piloderma croceum (strain F 1598)</name>
    <dbReference type="NCBI Taxonomy" id="765440"/>
    <lineage>
        <taxon>Eukaryota</taxon>
        <taxon>Fungi</taxon>
        <taxon>Dikarya</taxon>
        <taxon>Basidiomycota</taxon>
        <taxon>Agaricomycotina</taxon>
        <taxon>Agaricomycetes</taxon>
        <taxon>Agaricomycetidae</taxon>
        <taxon>Atheliales</taxon>
        <taxon>Atheliaceae</taxon>
        <taxon>Piloderma</taxon>
    </lineage>
</organism>
<keyword evidence="6 11" id="KW-0256">Endoplasmic reticulum</keyword>
<accession>A0A0C3FPA7</accession>
<evidence type="ECO:0000256" key="7">
    <source>
        <dbReference type="ARBA" id="ARBA00022989"/>
    </source>
</evidence>
<evidence type="ECO:0000256" key="5">
    <source>
        <dbReference type="ARBA" id="ARBA00022729"/>
    </source>
</evidence>